<feature type="region of interest" description="Disordered" evidence="1">
    <location>
        <begin position="1"/>
        <end position="28"/>
    </location>
</feature>
<dbReference type="EMBL" id="GL945484">
    <property type="protein sequence ID" value="EGN96237.1"/>
    <property type="molecule type" value="Genomic_DNA"/>
</dbReference>
<evidence type="ECO:0000256" key="1">
    <source>
        <dbReference type="SAM" id="MobiDB-lite"/>
    </source>
</evidence>
<proteinExistence type="predicted"/>
<reference evidence="3" key="1">
    <citation type="journal article" date="2011" name="Science">
        <title>The plant cell wall-decomposing machinery underlies the functional diversity of forest fungi.</title>
        <authorList>
            <person name="Eastwood D.C."/>
            <person name="Floudas D."/>
            <person name="Binder M."/>
            <person name="Majcherczyk A."/>
            <person name="Schneider P."/>
            <person name="Aerts A."/>
            <person name="Asiegbu F.O."/>
            <person name="Baker S.E."/>
            <person name="Barry K."/>
            <person name="Bendiksby M."/>
            <person name="Blumentritt M."/>
            <person name="Coutinho P.M."/>
            <person name="Cullen D."/>
            <person name="de Vries R.P."/>
            <person name="Gathman A."/>
            <person name="Goodell B."/>
            <person name="Henrissat B."/>
            <person name="Ihrmark K."/>
            <person name="Kauserud H."/>
            <person name="Kohler A."/>
            <person name="LaButti K."/>
            <person name="Lapidus A."/>
            <person name="Lavin J.L."/>
            <person name="Lee Y.-H."/>
            <person name="Lindquist E."/>
            <person name="Lilly W."/>
            <person name="Lucas S."/>
            <person name="Morin E."/>
            <person name="Murat C."/>
            <person name="Oguiza J.A."/>
            <person name="Park J."/>
            <person name="Pisabarro A.G."/>
            <person name="Riley R."/>
            <person name="Rosling A."/>
            <person name="Salamov A."/>
            <person name="Schmidt O."/>
            <person name="Schmutz J."/>
            <person name="Skrede I."/>
            <person name="Stenlid J."/>
            <person name="Wiebenga A."/>
            <person name="Xie X."/>
            <person name="Kuees U."/>
            <person name="Hibbett D.S."/>
            <person name="Hoffmeister D."/>
            <person name="Hoegberg N."/>
            <person name="Martin F."/>
            <person name="Grigoriev I.V."/>
            <person name="Watkinson S.C."/>
        </authorList>
    </citation>
    <scope>NUCLEOTIDE SEQUENCE [LARGE SCALE GENOMIC DNA]</scope>
    <source>
        <strain evidence="3">strain S7.3</strain>
    </source>
</reference>
<sequence>MFWIGSAISGHTGSQRHSQTKSDGVYQSNSTRPYQVLRLVACAAIVIATDKLFTKFFHSYVLYTLFYI</sequence>
<accession>F8Q6J9</accession>
<dbReference type="HOGENOM" id="CLU_2795516_0_0_1"/>
<evidence type="ECO:0000313" key="3">
    <source>
        <dbReference type="Proteomes" id="UP000008063"/>
    </source>
</evidence>
<protein>
    <submittedName>
        <fullName evidence="2">Uncharacterized protein</fullName>
    </submittedName>
</protein>
<gene>
    <name evidence="2" type="ORF">SERLA73DRAFT_141533</name>
</gene>
<dbReference type="AlphaFoldDB" id="F8Q6J9"/>
<evidence type="ECO:0000313" key="2">
    <source>
        <dbReference type="EMBL" id="EGN96237.1"/>
    </source>
</evidence>
<feature type="compositionally biased region" description="Polar residues" evidence="1">
    <location>
        <begin position="9"/>
        <end position="28"/>
    </location>
</feature>
<keyword evidence="3" id="KW-1185">Reference proteome</keyword>
<dbReference type="InParanoid" id="F8Q6J9"/>
<name>F8Q6J9_SERL3</name>
<dbReference type="Proteomes" id="UP000008063">
    <property type="component" value="Unassembled WGS sequence"/>
</dbReference>
<organism evidence="3">
    <name type="scientific">Serpula lacrymans var. lacrymans (strain S7.3)</name>
    <name type="common">Dry rot fungus</name>
    <dbReference type="NCBI Taxonomy" id="936435"/>
    <lineage>
        <taxon>Eukaryota</taxon>
        <taxon>Fungi</taxon>
        <taxon>Dikarya</taxon>
        <taxon>Basidiomycota</taxon>
        <taxon>Agaricomycotina</taxon>
        <taxon>Agaricomycetes</taxon>
        <taxon>Agaricomycetidae</taxon>
        <taxon>Boletales</taxon>
        <taxon>Coniophorineae</taxon>
        <taxon>Serpulaceae</taxon>
        <taxon>Serpula</taxon>
    </lineage>
</organism>